<gene>
    <name evidence="3" type="primary">yedF</name>
    <name evidence="3" type="ORF">IAC80_07800</name>
</gene>
<dbReference type="Pfam" id="PF01206">
    <property type="entry name" value="TusA"/>
    <property type="match status" value="1"/>
</dbReference>
<dbReference type="InterPro" id="IPR027396">
    <property type="entry name" value="DsrEFH-like"/>
</dbReference>
<dbReference type="NCBIfam" id="TIGR03527">
    <property type="entry name" value="selenium_YedF"/>
    <property type="match status" value="1"/>
</dbReference>
<evidence type="ECO:0000313" key="4">
    <source>
        <dbReference type="Proteomes" id="UP000886889"/>
    </source>
</evidence>
<evidence type="ECO:0000313" key="3">
    <source>
        <dbReference type="EMBL" id="HIV23832.1"/>
    </source>
</evidence>
<organism evidence="3 4">
    <name type="scientific">Candidatus Merdiplasma excrementigallinarum</name>
    <dbReference type="NCBI Taxonomy" id="2840864"/>
    <lineage>
        <taxon>Bacteria</taxon>
        <taxon>Bacillati</taxon>
        <taxon>Bacillota</taxon>
        <taxon>Clostridia</taxon>
        <taxon>Lachnospirales</taxon>
        <taxon>Lachnospiraceae</taxon>
        <taxon>Lachnospiraceae incertae sedis</taxon>
        <taxon>Candidatus Merdiplasma</taxon>
    </lineage>
</organism>
<sequence length="208" mass="22637">MSEFRKIDALGDQCPIPVVKTKKALDEMGKAGVVETHVDNEIAVQNLTKLARQLHMECRAEKVEENHFAVTIGQEQEGEAAGAQEPEEVRCRPDCVKKDTVAAISSAVMGQGNEELGKVLMKGFLYGLSQMEELPGTILFYNGGALLTTEGSDSLEDLRLMEAQGVTIKTCGTCLNYYHLTDALAVGEVTNMYDIVETLSKAAKIIKP</sequence>
<reference evidence="3" key="1">
    <citation type="submission" date="2020-10" db="EMBL/GenBank/DDBJ databases">
        <authorList>
            <person name="Gilroy R."/>
        </authorList>
    </citation>
    <scope>NUCLEOTIDE SEQUENCE</scope>
    <source>
        <strain evidence="3">ChiBcec6-7307</strain>
    </source>
</reference>
<accession>A0A9D1T9P2</accession>
<dbReference type="PANTHER" id="PTHR33279">
    <property type="entry name" value="SULFUR CARRIER PROTEIN YEDF-RELATED"/>
    <property type="match status" value="1"/>
</dbReference>
<dbReference type="SUPFAM" id="SSF64307">
    <property type="entry name" value="SirA-like"/>
    <property type="match status" value="1"/>
</dbReference>
<name>A0A9D1T9P2_9FIRM</name>
<dbReference type="Gene3D" id="3.30.110.40">
    <property type="entry name" value="TusA-like domain"/>
    <property type="match status" value="1"/>
</dbReference>
<evidence type="ECO:0000256" key="1">
    <source>
        <dbReference type="ARBA" id="ARBA00008984"/>
    </source>
</evidence>
<dbReference type="SUPFAM" id="SSF75169">
    <property type="entry name" value="DsrEFH-like"/>
    <property type="match status" value="1"/>
</dbReference>
<evidence type="ECO:0000259" key="2">
    <source>
        <dbReference type="Pfam" id="PF01206"/>
    </source>
</evidence>
<dbReference type="Proteomes" id="UP000886889">
    <property type="component" value="Unassembled WGS sequence"/>
</dbReference>
<proteinExistence type="inferred from homology"/>
<dbReference type="EMBL" id="DVOS01000063">
    <property type="protein sequence ID" value="HIV23832.1"/>
    <property type="molecule type" value="Genomic_DNA"/>
</dbReference>
<dbReference type="PANTHER" id="PTHR33279:SF6">
    <property type="entry name" value="SULFUR CARRIER PROTEIN YEDF-RELATED"/>
    <property type="match status" value="1"/>
</dbReference>
<dbReference type="InterPro" id="IPR019870">
    <property type="entry name" value="Se_metab_YedF"/>
</dbReference>
<dbReference type="AlphaFoldDB" id="A0A9D1T9P2"/>
<reference evidence="3" key="2">
    <citation type="journal article" date="2021" name="PeerJ">
        <title>Extensive microbial diversity within the chicken gut microbiome revealed by metagenomics and culture.</title>
        <authorList>
            <person name="Gilroy R."/>
            <person name="Ravi A."/>
            <person name="Getino M."/>
            <person name="Pursley I."/>
            <person name="Horton D.L."/>
            <person name="Alikhan N.F."/>
            <person name="Baker D."/>
            <person name="Gharbi K."/>
            <person name="Hall N."/>
            <person name="Watson M."/>
            <person name="Adriaenssens E.M."/>
            <person name="Foster-Nyarko E."/>
            <person name="Jarju S."/>
            <person name="Secka A."/>
            <person name="Antonio M."/>
            <person name="Oren A."/>
            <person name="Chaudhuri R.R."/>
            <person name="La Ragione R."/>
            <person name="Hildebrand F."/>
            <person name="Pallen M.J."/>
        </authorList>
    </citation>
    <scope>NUCLEOTIDE SEQUENCE</scope>
    <source>
        <strain evidence="3">ChiBcec6-7307</strain>
    </source>
</reference>
<protein>
    <submittedName>
        <fullName evidence="3">Sulfurtransferase-like selenium metabolism protein YedF</fullName>
    </submittedName>
</protein>
<dbReference type="InterPro" id="IPR036868">
    <property type="entry name" value="TusA-like_sf"/>
</dbReference>
<comment type="similarity">
    <text evidence="1">Belongs to the sulfur carrier protein TusA family.</text>
</comment>
<dbReference type="InterPro" id="IPR001455">
    <property type="entry name" value="TusA-like"/>
</dbReference>
<comment type="caution">
    <text evidence="3">The sequence shown here is derived from an EMBL/GenBank/DDBJ whole genome shotgun (WGS) entry which is preliminary data.</text>
</comment>
<feature type="domain" description="UPF0033" evidence="2">
    <location>
        <begin position="6"/>
        <end position="72"/>
    </location>
</feature>